<name>A0ABT8RE30_9BACT</name>
<comment type="caution">
    <text evidence="1">The sequence shown here is derived from an EMBL/GenBank/DDBJ whole genome shotgun (WGS) entry which is preliminary data.</text>
</comment>
<keyword evidence="2" id="KW-1185">Reference proteome</keyword>
<protein>
    <submittedName>
        <fullName evidence="1">Uncharacterized protein</fullName>
    </submittedName>
</protein>
<accession>A0ABT8RE30</accession>
<dbReference type="EMBL" id="JAUKPO010000023">
    <property type="protein sequence ID" value="MDO1449951.1"/>
    <property type="molecule type" value="Genomic_DNA"/>
</dbReference>
<dbReference type="Proteomes" id="UP001168528">
    <property type="component" value="Unassembled WGS sequence"/>
</dbReference>
<evidence type="ECO:0000313" key="1">
    <source>
        <dbReference type="EMBL" id="MDO1449951.1"/>
    </source>
</evidence>
<organism evidence="1 2">
    <name type="scientific">Rhodocytophaga aerolata</name>
    <dbReference type="NCBI Taxonomy" id="455078"/>
    <lineage>
        <taxon>Bacteria</taxon>
        <taxon>Pseudomonadati</taxon>
        <taxon>Bacteroidota</taxon>
        <taxon>Cytophagia</taxon>
        <taxon>Cytophagales</taxon>
        <taxon>Rhodocytophagaceae</taxon>
        <taxon>Rhodocytophaga</taxon>
    </lineage>
</organism>
<gene>
    <name evidence="1" type="ORF">Q0590_26970</name>
</gene>
<evidence type="ECO:0000313" key="2">
    <source>
        <dbReference type="Proteomes" id="UP001168528"/>
    </source>
</evidence>
<reference evidence="1" key="1">
    <citation type="submission" date="2023-07" db="EMBL/GenBank/DDBJ databases">
        <title>The genome sequence of Rhodocytophaga aerolata KACC 12507.</title>
        <authorList>
            <person name="Zhang X."/>
        </authorList>
    </citation>
    <scope>NUCLEOTIDE SEQUENCE</scope>
    <source>
        <strain evidence="1">KACC 12507</strain>
    </source>
</reference>
<proteinExistence type="predicted"/>
<dbReference type="RefSeq" id="WP_302040751.1">
    <property type="nucleotide sequence ID" value="NZ_JAUKPO010000023.1"/>
</dbReference>
<sequence>MKTVFALDMIVKKDIVNELIRLKQEQFQRLMLEQKEKLENANLEDIDKGDLLESPRQQMMAEIELQATRVDGVKADIDTLKRIDLTKAYTHVAHGALIRANIGFILVGVASWSFVFGEQKVLGITTNSSLYKKMDGLKEHTEFHLGEIEYIIFDII</sequence>